<evidence type="ECO:0000256" key="1">
    <source>
        <dbReference type="ARBA" id="ARBA00006484"/>
    </source>
</evidence>
<dbReference type="PROSITE" id="PS00061">
    <property type="entry name" value="ADH_SHORT"/>
    <property type="match status" value="1"/>
</dbReference>
<dbReference type="InterPro" id="IPR036291">
    <property type="entry name" value="NAD(P)-bd_dom_sf"/>
</dbReference>
<dbReference type="NCBIfam" id="NF009466">
    <property type="entry name" value="PRK12826.1-2"/>
    <property type="match status" value="1"/>
</dbReference>
<accession>A0AAU9E9J9</accession>
<dbReference type="RefSeq" id="WP_338605524.1">
    <property type="nucleotide sequence ID" value="NZ_AP028679.1"/>
</dbReference>
<comment type="similarity">
    <text evidence="1">Belongs to the short-chain dehydrogenases/reductases (SDR) family.</text>
</comment>
<keyword evidence="5" id="KW-1185">Reference proteome</keyword>
<dbReference type="KEGG" id="dmp:FAK_08440"/>
<dbReference type="AlphaFoldDB" id="A0AAU9E9J9"/>
<proteinExistence type="inferred from homology"/>
<dbReference type="GO" id="GO:0016616">
    <property type="term" value="F:oxidoreductase activity, acting on the CH-OH group of donors, NAD or NADP as acceptor"/>
    <property type="evidence" value="ECO:0007669"/>
    <property type="project" value="TreeGrafter"/>
</dbReference>
<keyword evidence="2" id="KW-0560">Oxidoreductase</keyword>
<name>A0AAU9E9J9_9BACT</name>
<gene>
    <name evidence="4" type="ORF">FAK_08440</name>
</gene>
<protein>
    <submittedName>
        <fullName evidence="4">Beta-ketoacyl-ACP reductase</fullName>
    </submittedName>
</protein>
<evidence type="ECO:0000313" key="5">
    <source>
        <dbReference type="Proteomes" id="UP001366166"/>
    </source>
</evidence>
<dbReference type="SUPFAM" id="SSF51735">
    <property type="entry name" value="NAD(P)-binding Rossmann-fold domains"/>
    <property type="match status" value="1"/>
</dbReference>
<reference evidence="5" key="1">
    <citation type="journal article" date="2023" name="Arch. Microbiol.">
        <title>Desulfoferula mesophilus gen. nov. sp. nov., a mesophilic sulfate-reducing bacterium isolated from a brackish lake sediment.</title>
        <authorList>
            <person name="Watanabe T."/>
            <person name="Yabe T."/>
            <person name="Tsuji J.M."/>
            <person name="Fukui M."/>
        </authorList>
    </citation>
    <scope>NUCLEOTIDE SEQUENCE [LARGE SCALE GENOMIC DNA]</scope>
    <source>
        <strain evidence="5">12FAK</strain>
    </source>
</reference>
<dbReference type="FunFam" id="3.40.50.720:FF:000084">
    <property type="entry name" value="Short-chain dehydrogenase reductase"/>
    <property type="match status" value="1"/>
</dbReference>
<dbReference type="PANTHER" id="PTHR42760">
    <property type="entry name" value="SHORT-CHAIN DEHYDROGENASES/REDUCTASES FAMILY MEMBER"/>
    <property type="match status" value="1"/>
</dbReference>
<evidence type="ECO:0000256" key="3">
    <source>
        <dbReference type="SAM" id="SignalP"/>
    </source>
</evidence>
<dbReference type="Proteomes" id="UP001366166">
    <property type="component" value="Chromosome"/>
</dbReference>
<dbReference type="InterPro" id="IPR020904">
    <property type="entry name" value="Sc_DH/Rdtase_CS"/>
</dbReference>
<organism evidence="4 5">
    <name type="scientific">Desulfoferula mesophila</name>
    <dbReference type="NCBI Taxonomy" id="3058419"/>
    <lineage>
        <taxon>Bacteria</taxon>
        <taxon>Pseudomonadati</taxon>
        <taxon>Thermodesulfobacteriota</taxon>
        <taxon>Desulfarculia</taxon>
        <taxon>Desulfarculales</taxon>
        <taxon>Desulfarculaceae</taxon>
        <taxon>Desulfoferula</taxon>
    </lineage>
</organism>
<sequence length="242" mass="24805">MILQGKRAVVTGGAAGLGLAIATAFAEAGAKVAIWDWQLEVASLPPDKFPITAKVDVSSGEMVAAAAAEVLATWGGLDILVNNAGICIPGTVEELSESDWDRVMAVNLKGTFLCSKAFAPAMKKQGAGKIINLGSISGKMGGIVAGSAYSASKAGIMCLTMSLARELSPFGINVNAMAPGVIATDMSKGLSQGDYTSYKQTIPLGRVGEAKEVAALARFLAGPDSDYLTGEIIDINGGQFMD</sequence>
<dbReference type="PANTHER" id="PTHR42760:SF133">
    <property type="entry name" value="3-OXOACYL-[ACYL-CARRIER-PROTEIN] REDUCTASE"/>
    <property type="match status" value="1"/>
</dbReference>
<evidence type="ECO:0000313" key="4">
    <source>
        <dbReference type="EMBL" id="BEQ13778.1"/>
    </source>
</evidence>
<dbReference type="EMBL" id="AP028679">
    <property type="protein sequence ID" value="BEQ13778.1"/>
    <property type="molecule type" value="Genomic_DNA"/>
</dbReference>
<dbReference type="InterPro" id="IPR002347">
    <property type="entry name" value="SDR_fam"/>
</dbReference>
<feature type="signal peptide" evidence="3">
    <location>
        <begin position="1"/>
        <end position="26"/>
    </location>
</feature>
<dbReference type="Gene3D" id="3.40.50.720">
    <property type="entry name" value="NAD(P)-binding Rossmann-like Domain"/>
    <property type="match status" value="1"/>
</dbReference>
<dbReference type="PRINTS" id="PR00080">
    <property type="entry name" value="SDRFAMILY"/>
</dbReference>
<dbReference type="Pfam" id="PF13561">
    <property type="entry name" value="adh_short_C2"/>
    <property type="match status" value="1"/>
</dbReference>
<evidence type="ECO:0000256" key="2">
    <source>
        <dbReference type="ARBA" id="ARBA00023002"/>
    </source>
</evidence>
<keyword evidence="3" id="KW-0732">Signal</keyword>
<feature type="chain" id="PRO_5043616917" evidence="3">
    <location>
        <begin position="27"/>
        <end position="242"/>
    </location>
</feature>
<dbReference type="PRINTS" id="PR00081">
    <property type="entry name" value="GDHRDH"/>
</dbReference>